<name>A0ABT5DL96_9BACT</name>
<proteinExistence type="predicted"/>
<gene>
    <name evidence="2" type="ORF">POL68_32010</name>
</gene>
<organism evidence="2 3">
    <name type="scientific">Stigmatella ashevillensis</name>
    <dbReference type="NCBI Taxonomy" id="2995309"/>
    <lineage>
        <taxon>Bacteria</taxon>
        <taxon>Pseudomonadati</taxon>
        <taxon>Myxococcota</taxon>
        <taxon>Myxococcia</taxon>
        <taxon>Myxococcales</taxon>
        <taxon>Cystobacterineae</taxon>
        <taxon>Archangiaceae</taxon>
        <taxon>Stigmatella</taxon>
    </lineage>
</organism>
<evidence type="ECO:0000256" key="1">
    <source>
        <dbReference type="SAM" id="Phobius"/>
    </source>
</evidence>
<keyword evidence="1" id="KW-0812">Transmembrane</keyword>
<dbReference type="EMBL" id="JAQNDM010000002">
    <property type="protein sequence ID" value="MDC0713131.1"/>
    <property type="molecule type" value="Genomic_DNA"/>
</dbReference>
<evidence type="ECO:0000313" key="2">
    <source>
        <dbReference type="EMBL" id="MDC0713131.1"/>
    </source>
</evidence>
<keyword evidence="1" id="KW-0472">Membrane</keyword>
<protein>
    <recommendedName>
        <fullName evidence="4">DUF58 domain-containing protein</fullName>
    </recommendedName>
</protein>
<keyword evidence="1" id="KW-1133">Transmembrane helix</keyword>
<evidence type="ECO:0000313" key="3">
    <source>
        <dbReference type="Proteomes" id="UP001221838"/>
    </source>
</evidence>
<sequence>MALLAGGLLLLAAIADIWHWRQRWRLFRQHPQEPWRWETSWKQELRPWVGWSEHLGLILATLFVVFVAVGVLGSLYQFGGFTLMLPALLSLLAVVAYAVWRGTYPSVQRLIRELRPGQPSLRLASIPLALGTQSQVHVVSRPGLPPVDMVTVRLTRTRERVETVRSGNKSKTTVYRTLEYEHSHQVDAKALREGRALSLLLELPNTGVENATVWHGAYRCFWDLELFFDGSSLSSLYRLPVYFAGGGLPQVLPGRARRGGRRGV</sequence>
<dbReference type="RefSeq" id="WP_272143320.1">
    <property type="nucleotide sequence ID" value="NZ_JAQNDM010000002.1"/>
</dbReference>
<feature type="transmembrane region" description="Helical" evidence="1">
    <location>
        <begin position="83"/>
        <end position="100"/>
    </location>
</feature>
<comment type="caution">
    <text evidence="2">The sequence shown here is derived from an EMBL/GenBank/DDBJ whole genome shotgun (WGS) entry which is preliminary data.</text>
</comment>
<feature type="transmembrane region" description="Helical" evidence="1">
    <location>
        <begin position="55"/>
        <end position="76"/>
    </location>
</feature>
<evidence type="ECO:0008006" key="4">
    <source>
        <dbReference type="Google" id="ProtNLM"/>
    </source>
</evidence>
<dbReference type="Proteomes" id="UP001221838">
    <property type="component" value="Unassembled WGS sequence"/>
</dbReference>
<accession>A0ABT5DL96</accession>
<keyword evidence="3" id="KW-1185">Reference proteome</keyword>
<reference evidence="2 3" key="1">
    <citation type="submission" date="2022-11" db="EMBL/GenBank/DDBJ databases">
        <title>Minimal conservation of predation-associated metabolite biosynthetic gene clusters underscores biosynthetic potential of Myxococcota including descriptions for ten novel species: Archangium lansinium sp. nov., Myxococcus landrumus sp. nov., Nannocystis bai.</title>
        <authorList>
            <person name="Ahearne A."/>
            <person name="Stevens C."/>
            <person name="Dowd S."/>
        </authorList>
    </citation>
    <scope>NUCLEOTIDE SEQUENCE [LARGE SCALE GENOMIC DNA]</scope>
    <source>
        <strain evidence="2 3">NCWAL01</strain>
    </source>
</reference>